<evidence type="ECO:0000313" key="3">
    <source>
        <dbReference type="EMBL" id="QHT90012.1"/>
    </source>
</evidence>
<sequence>MSDFHEEFAPEVMTDSDETPVRNLKRTRRYATRSKNVDADALFVDNLRQIREMKPSSDVAESQFHYAKLDLANKELEIIELKKRVAELELIEQSIQNYNKSFTTIQKNLVNYVSLIKCVGKTGLSQMLADERFLIVNHCEPDLTKGLPSHVSELLLNKYKSLNNCEVDARNDFHSQLMWDHMKKYVPNMLMLLRVCFVILVMVLLWRWL</sequence>
<organism evidence="3">
    <name type="scientific">viral metagenome</name>
    <dbReference type="NCBI Taxonomy" id="1070528"/>
    <lineage>
        <taxon>unclassified sequences</taxon>
        <taxon>metagenomes</taxon>
        <taxon>organismal metagenomes</taxon>
    </lineage>
</organism>
<reference evidence="3" key="1">
    <citation type="journal article" date="2020" name="Nature">
        <title>Giant virus diversity and host interactions through global metagenomics.</title>
        <authorList>
            <person name="Schulz F."/>
            <person name="Roux S."/>
            <person name="Paez-Espino D."/>
            <person name="Jungbluth S."/>
            <person name="Walsh D.A."/>
            <person name="Denef V.J."/>
            <person name="McMahon K.D."/>
            <person name="Konstantinidis K.T."/>
            <person name="Eloe-Fadrosh E.A."/>
            <person name="Kyrpides N.C."/>
            <person name="Woyke T."/>
        </authorList>
    </citation>
    <scope>NUCLEOTIDE SEQUENCE</scope>
    <source>
        <strain evidence="3">GVMAG-M-3300023184-62</strain>
    </source>
</reference>
<accession>A0A6C0IB30</accession>
<feature type="transmembrane region" description="Helical" evidence="2">
    <location>
        <begin position="185"/>
        <end position="206"/>
    </location>
</feature>
<protein>
    <submittedName>
        <fullName evidence="3">Uncharacterized protein</fullName>
    </submittedName>
</protein>
<feature type="region of interest" description="Disordered" evidence="1">
    <location>
        <begin position="1"/>
        <end position="20"/>
    </location>
</feature>
<evidence type="ECO:0000256" key="1">
    <source>
        <dbReference type="SAM" id="MobiDB-lite"/>
    </source>
</evidence>
<dbReference type="EMBL" id="MN740152">
    <property type="protein sequence ID" value="QHT90012.1"/>
    <property type="molecule type" value="Genomic_DNA"/>
</dbReference>
<name>A0A6C0IB30_9ZZZZ</name>
<keyword evidence="2" id="KW-1133">Transmembrane helix</keyword>
<keyword evidence="2" id="KW-0472">Membrane</keyword>
<dbReference type="AlphaFoldDB" id="A0A6C0IB30"/>
<keyword evidence="2" id="KW-0812">Transmembrane</keyword>
<evidence type="ECO:0000256" key="2">
    <source>
        <dbReference type="SAM" id="Phobius"/>
    </source>
</evidence>
<proteinExistence type="predicted"/>